<dbReference type="Proteomes" id="UP000366945">
    <property type="component" value="Unassembled WGS sequence"/>
</dbReference>
<organism evidence="1 2">
    <name type="scientific">Pandoraea pneumonica</name>
    <dbReference type="NCBI Taxonomy" id="2508299"/>
    <lineage>
        <taxon>Bacteria</taxon>
        <taxon>Pseudomonadati</taxon>
        <taxon>Pseudomonadota</taxon>
        <taxon>Betaproteobacteria</taxon>
        <taxon>Burkholderiales</taxon>
        <taxon>Burkholderiaceae</taxon>
        <taxon>Pandoraea</taxon>
    </lineage>
</organism>
<keyword evidence="2" id="KW-1185">Reference proteome</keyword>
<proteinExistence type="predicted"/>
<evidence type="ECO:0000313" key="1">
    <source>
        <dbReference type="EMBL" id="VVE41749.1"/>
    </source>
</evidence>
<reference evidence="1 2" key="1">
    <citation type="submission" date="2019-08" db="EMBL/GenBank/DDBJ databases">
        <authorList>
            <person name="Peeters C."/>
        </authorList>
    </citation>
    <scope>NUCLEOTIDE SEQUENCE [LARGE SCALE GENOMIC DNA]</scope>
    <source>
        <strain evidence="1 2">LMG 31114</strain>
    </source>
</reference>
<name>A0A5E4XZ63_9BURK</name>
<dbReference type="EMBL" id="CABPSK010000004">
    <property type="protein sequence ID" value="VVE41749.1"/>
    <property type="molecule type" value="Genomic_DNA"/>
</dbReference>
<sequence>MGWKSIRGTPYWTNGPFFFSMIVSAGAKEGSFHSSLWFKWLALDRLLWHVLDMSSNENAPFSLHANGAFVLTGWQIQSFTIRDLVWEPGVLEQQIKTAMLEAASKAEDIAREIDSTDAYMRFLDREYEKRPNAASTVWPERLLVHMLRGEKTLATEIAKDRIVKHDWGGFYAGDKTFFEHALALNEA</sequence>
<evidence type="ECO:0000313" key="2">
    <source>
        <dbReference type="Proteomes" id="UP000366945"/>
    </source>
</evidence>
<accession>A0A5E4XZ63</accession>
<gene>
    <name evidence="1" type="ORF">PPN31114_04190</name>
</gene>
<dbReference type="AlphaFoldDB" id="A0A5E4XZ63"/>
<protein>
    <submittedName>
        <fullName evidence="1">Uncharacterized protein</fullName>
    </submittedName>
</protein>